<reference evidence="3 4" key="1">
    <citation type="submission" date="2024-10" db="EMBL/GenBank/DDBJ databases">
        <title>Updated reference genomes for cyclostephanoid diatoms.</title>
        <authorList>
            <person name="Roberts W.R."/>
            <person name="Alverson A.J."/>
        </authorList>
    </citation>
    <scope>NUCLEOTIDE SEQUENCE [LARGE SCALE GENOMIC DNA]</scope>
    <source>
        <strain evidence="3 4">AJA228-03</strain>
    </source>
</reference>
<dbReference type="PANTHER" id="PTHR11200">
    <property type="entry name" value="INOSITOL 5-PHOSPHATASE"/>
    <property type="match status" value="1"/>
</dbReference>
<dbReference type="PANTHER" id="PTHR11200:SF275">
    <property type="entry name" value="LD06095P"/>
    <property type="match status" value="1"/>
</dbReference>
<name>A0ABD3RSF8_9STRA</name>
<feature type="compositionally biased region" description="Gly residues" evidence="1">
    <location>
        <begin position="63"/>
        <end position="74"/>
    </location>
</feature>
<feature type="compositionally biased region" description="Acidic residues" evidence="1">
    <location>
        <begin position="1"/>
        <end position="26"/>
    </location>
</feature>
<evidence type="ECO:0000256" key="1">
    <source>
        <dbReference type="SAM" id="MobiDB-lite"/>
    </source>
</evidence>
<dbReference type="Pfam" id="PF22669">
    <property type="entry name" value="Exo_endo_phos2"/>
    <property type="match status" value="1"/>
</dbReference>
<feature type="domain" description="C2" evidence="2">
    <location>
        <begin position="499"/>
        <end position="631"/>
    </location>
</feature>
<evidence type="ECO:0000259" key="2">
    <source>
        <dbReference type="PROSITE" id="PS50004"/>
    </source>
</evidence>
<protein>
    <recommendedName>
        <fullName evidence="2">C2 domain-containing protein</fullName>
    </recommendedName>
</protein>
<dbReference type="EMBL" id="JALLPB020000178">
    <property type="protein sequence ID" value="KAL3815874.1"/>
    <property type="molecule type" value="Genomic_DNA"/>
</dbReference>
<keyword evidence="4" id="KW-1185">Reference proteome</keyword>
<organism evidence="3 4">
    <name type="scientific">Cyclostephanos tholiformis</name>
    <dbReference type="NCBI Taxonomy" id="382380"/>
    <lineage>
        <taxon>Eukaryota</taxon>
        <taxon>Sar</taxon>
        <taxon>Stramenopiles</taxon>
        <taxon>Ochrophyta</taxon>
        <taxon>Bacillariophyta</taxon>
        <taxon>Coscinodiscophyceae</taxon>
        <taxon>Thalassiosirophycidae</taxon>
        <taxon>Stephanodiscales</taxon>
        <taxon>Stephanodiscaceae</taxon>
        <taxon>Cyclostephanos</taxon>
    </lineage>
</organism>
<dbReference type="SMART" id="SM00128">
    <property type="entry name" value="IPPc"/>
    <property type="match status" value="1"/>
</dbReference>
<dbReference type="Proteomes" id="UP001530377">
    <property type="component" value="Unassembled WGS sequence"/>
</dbReference>
<sequence length="711" mass="78164">MEDAIEGELDGEGGEEAEGGGEEDDDGGGRTRRRRRRFDIIVIGMQEAAFLAREDNTTETEGGYAGGDGSGGRNGDARRLQSQSDDDPSSSSSSNILSSTPSKLIDAISTPIISSVEMMSNGVEMIGREGNRRRKGAVRMTNRGALILRSLGLTSRSTVYRSPVLRSPSTRLGKLGGSSDAVGGGTSSRYDTRVLHNLIENRCPSYGIVTSNLRGQMRLFVLALKSLIGEISDVYVNAENTGIGKVFANKGGIITTFDIRDTRLSFLTAHLAAHEGETYYRNRNKGIARILDGAKTDPNYSLQDASIISHHMFVFGDLNYRTNFGDVSSVVKVSGDGNTPPNDGVEGIIFAADDSHFNRAKDLIDAEDWEALNDSDELSKALMKKECLVGFTTLPCNFPPTFKVARGEGYQYNEKRTPRLELIGCRLVSVLLGRISLTRYLCSWMLPRELSYTDRILWKSADGLARNVIPLLYEPCSDFITSDHKPIRGGYMVKTNGGPAGQKNMVTTESAKLNERKLNLFVSDIECSNLPIMDSAVMGGLSDPYVLFLSYPKSLLWKNGWISTEVIKRNLNPVWKDTIHLEVDGDARNLLAGSMLFMTVMDDDFNGADTIGTVALNLKDLCCNLNVDDSSNLRSSGRGSLTMKLIRRSSNSPWPVQETKLSRPILRNGQEFGVLKCTVSTAFLTAKETKAFLRVHRKQRPRMNQKVVHSL</sequence>
<dbReference type="SMART" id="SM00239">
    <property type="entry name" value="C2"/>
    <property type="match status" value="1"/>
</dbReference>
<comment type="caution">
    <text evidence="3">The sequence shown here is derived from an EMBL/GenBank/DDBJ whole genome shotgun (WGS) entry which is preliminary data.</text>
</comment>
<proteinExistence type="predicted"/>
<feature type="region of interest" description="Disordered" evidence="1">
    <location>
        <begin position="52"/>
        <end position="99"/>
    </location>
</feature>
<dbReference type="Pfam" id="PF00168">
    <property type="entry name" value="C2"/>
    <property type="match status" value="1"/>
</dbReference>
<gene>
    <name evidence="3" type="ORF">ACHAXA_010264</name>
</gene>
<dbReference type="InterPro" id="IPR000008">
    <property type="entry name" value="C2_dom"/>
</dbReference>
<evidence type="ECO:0000313" key="4">
    <source>
        <dbReference type="Proteomes" id="UP001530377"/>
    </source>
</evidence>
<dbReference type="Gene3D" id="2.60.40.150">
    <property type="entry name" value="C2 domain"/>
    <property type="match status" value="1"/>
</dbReference>
<dbReference type="InterPro" id="IPR036691">
    <property type="entry name" value="Endo/exonu/phosph_ase_sf"/>
</dbReference>
<dbReference type="PROSITE" id="PS50004">
    <property type="entry name" value="C2"/>
    <property type="match status" value="1"/>
</dbReference>
<dbReference type="SUPFAM" id="SSF49562">
    <property type="entry name" value="C2 domain (Calcium/lipid-binding domain, CaLB)"/>
    <property type="match status" value="1"/>
</dbReference>
<feature type="region of interest" description="Disordered" evidence="1">
    <location>
        <begin position="1"/>
        <end position="38"/>
    </location>
</feature>
<dbReference type="InterPro" id="IPR035892">
    <property type="entry name" value="C2_domain_sf"/>
</dbReference>
<accession>A0ABD3RSF8</accession>
<dbReference type="InterPro" id="IPR046985">
    <property type="entry name" value="IP5"/>
</dbReference>
<evidence type="ECO:0000313" key="3">
    <source>
        <dbReference type="EMBL" id="KAL3815874.1"/>
    </source>
</evidence>
<dbReference type="InterPro" id="IPR000300">
    <property type="entry name" value="IPPc"/>
</dbReference>
<dbReference type="CDD" id="cd00030">
    <property type="entry name" value="C2"/>
    <property type="match status" value="1"/>
</dbReference>
<dbReference type="AlphaFoldDB" id="A0ABD3RSF8"/>
<dbReference type="SUPFAM" id="SSF56219">
    <property type="entry name" value="DNase I-like"/>
    <property type="match status" value="1"/>
</dbReference>
<dbReference type="Gene3D" id="3.60.10.10">
    <property type="entry name" value="Endonuclease/exonuclease/phosphatase"/>
    <property type="match status" value="1"/>
</dbReference>
<feature type="compositionally biased region" description="Low complexity" evidence="1">
    <location>
        <begin position="89"/>
        <end position="99"/>
    </location>
</feature>